<keyword evidence="1" id="KW-0472">Membrane</keyword>
<reference evidence="4 5" key="1">
    <citation type="submission" date="2020-07" db="EMBL/GenBank/DDBJ databases">
        <title>Thermogemmata thermophila gen. nov., sp. nov., a novel moderate thermophilic planctomycete from a Kamchatka hot spring.</title>
        <authorList>
            <person name="Elcheninov A.G."/>
            <person name="Podosokorskaya O.A."/>
            <person name="Kovaleva O.L."/>
            <person name="Novikov A."/>
            <person name="Bonch-Osmolovskaya E.A."/>
            <person name="Toshchakov S.V."/>
            <person name="Kublanov I.V."/>
        </authorList>
    </citation>
    <scope>NUCLEOTIDE SEQUENCE [LARGE SCALE GENOMIC DNA]</scope>
    <source>
        <strain evidence="4 5">2918</strain>
    </source>
</reference>
<keyword evidence="5" id="KW-1185">Reference proteome</keyword>
<accession>A0A7V8VDX9</accession>
<dbReference type="PROSITE" id="PS50927">
    <property type="entry name" value="BULB_LECTIN"/>
    <property type="match status" value="1"/>
</dbReference>
<name>A0A7V8VDX9_9BACT</name>
<dbReference type="SUPFAM" id="SSF51110">
    <property type="entry name" value="alpha-D-mannose-specific plant lectins"/>
    <property type="match status" value="1"/>
</dbReference>
<dbReference type="CDD" id="cd00028">
    <property type="entry name" value="B_lectin"/>
    <property type="match status" value="1"/>
</dbReference>
<dbReference type="Proteomes" id="UP000542342">
    <property type="component" value="Unassembled WGS sequence"/>
</dbReference>
<dbReference type="PROSITE" id="PS51257">
    <property type="entry name" value="PROKAR_LIPOPROTEIN"/>
    <property type="match status" value="1"/>
</dbReference>
<dbReference type="Gene3D" id="2.90.10.30">
    <property type="match status" value="1"/>
</dbReference>
<dbReference type="InterPro" id="IPR036426">
    <property type="entry name" value="Bulb-type_lectin_dom_sf"/>
</dbReference>
<evidence type="ECO:0000259" key="3">
    <source>
        <dbReference type="PROSITE" id="PS50927"/>
    </source>
</evidence>
<organism evidence="4 5">
    <name type="scientific">Thermogemmata fonticola</name>
    <dbReference type="NCBI Taxonomy" id="2755323"/>
    <lineage>
        <taxon>Bacteria</taxon>
        <taxon>Pseudomonadati</taxon>
        <taxon>Planctomycetota</taxon>
        <taxon>Planctomycetia</taxon>
        <taxon>Gemmatales</taxon>
        <taxon>Gemmataceae</taxon>
        <taxon>Thermogemmata</taxon>
    </lineage>
</organism>
<keyword evidence="1" id="KW-0812">Transmembrane</keyword>
<feature type="signal peptide" evidence="2">
    <location>
        <begin position="1"/>
        <end position="27"/>
    </location>
</feature>
<feature type="chain" id="PRO_5031177915" description="Bulb-type lectin domain-containing protein" evidence="2">
    <location>
        <begin position="28"/>
        <end position="415"/>
    </location>
</feature>
<dbReference type="EMBL" id="JACEFB010000005">
    <property type="protein sequence ID" value="MBA2226265.1"/>
    <property type="molecule type" value="Genomic_DNA"/>
</dbReference>
<dbReference type="RefSeq" id="WP_194537709.1">
    <property type="nucleotide sequence ID" value="NZ_JACEFB010000005.1"/>
</dbReference>
<evidence type="ECO:0000313" key="5">
    <source>
        <dbReference type="Proteomes" id="UP000542342"/>
    </source>
</evidence>
<proteinExistence type="predicted"/>
<dbReference type="AlphaFoldDB" id="A0A7V8VDX9"/>
<keyword evidence="1" id="KW-1133">Transmembrane helix</keyword>
<sequence length="415" mass="45875">MNRTSSLSVVLGSSLACVFLLPSLTWAQETKDTLQQGESLQPGQKLVSQNGQFELVMQNDGNLVLYKVWEGAREAVWDSGSCGHPGSYCILQQDDGHFVIYNKAGKDIWANWRFGGRKLVVQNDGNVVIYNSKGEARWATMTLFPDYNRYKKALAGIAPLVKPNDYWTTEDFNTFLDSLPKLSLLSLKQSLGLIDENKKPNLTYNANSYKIKEELLNASNNILIRWFKDPNNIDYHEIVQWVAGKLEIDKEKIANYSTFMLEREILEQMFVKIWDGLSKEQREELLNQLDPNGKIQDKAGIAALSGAAALAALSATVYFTGFAFYTTMSVVIYTVAGFFGLTIPFAGYIGASSLVALLSGPVGWVLIAVGAIVGIGLLGRADWKKCAAFVIQMHLLKVQALQAAGVSEKEIFGGK</sequence>
<gene>
    <name evidence="4" type="ORF">H0921_08850</name>
</gene>
<feature type="transmembrane region" description="Helical" evidence="1">
    <location>
        <begin position="301"/>
        <end position="323"/>
    </location>
</feature>
<protein>
    <recommendedName>
        <fullName evidence="3">Bulb-type lectin domain-containing protein</fullName>
    </recommendedName>
</protein>
<feature type="transmembrane region" description="Helical" evidence="1">
    <location>
        <begin position="330"/>
        <end position="349"/>
    </location>
</feature>
<comment type="caution">
    <text evidence="4">The sequence shown here is derived from an EMBL/GenBank/DDBJ whole genome shotgun (WGS) entry which is preliminary data.</text>
</comment>
<feature type="transmembrane region" description="Helical" evidence="1">
    <location>
        <begin position="355"/>
        <end position="378"/>
    </location>
</feature>
<dbReference type="InterPro" id="IPR001480">
    <property type="entry name" value="Bulb-type_lectin_dom"/>
</dbReference>
<dbReference type="SMART" id="SM00108">
    <property type="entry name" value="B_lectin"/>
    <property type="match status" value="1"/>
</dbReference>
<feature type="domain" description="Bulb-type lectin" evidence="3">
    <location>
        <begin position="31"/>
        <end position="142"/>
    </location>
</feature>
<evidence type="ECO:0000256" key="1">
    <source>
        <dbReference type="SAM" id="Phobius"/>
    </source>
</evidence>
<keyword evidence="2" id="KW-0732">Signal</keyword>
<evidence type="ECO:0000313" key="4">
    <source>
        <dbReference type="EMBL" id="MBA2226265.1"/>
    </source>
</evidence>
<evidence type="ECO:0000256" key="2">
    <source>
        <dbReference type="SAM" id="SignalP"/>
    </source>
</evidence>